<feature type="non-terminal residue" evidence="2">
    <location>
        <position position="159"/>
    </location>
</feature>
<reference evidence="2" key="1">
    <citation type="journal article" date="2015" name="Nature">
        <title>Complex archaea that bridge the gap between prokaryotes and eukaryotes.</title>
        <authorList>
            <person name="Spang A."/>
            <person name="Saw J.H."/>
            <person name="Jorgensen S.L."/>
            <person name="Zaremba-Niedzwiedzka K."/>
            <person name="Martijn J."/>
            <person name="Lind A.E."/>
            <person name="van Eijk R."/>
            <person name="Schleper C."/>
            <person name="Guy L."/>
            <person name="Ettema T.J."/>
        </authorList>
    </citation>
    <scope>NUCLEOTIDE SEQUENCE</scope>
</reference>
<name>A0A0F9C3X4_9ZZZZ</name>
<protein>
    <recommendedName>
        <fullName evidence="1">PcRGLX/YetA-like N-terminal RIFT barrel domain-containing protein</fullName>
    </recommendedName>
</protein>
<feature type="domain" description="PcRGLX/YetA-like N-terminal RIFT barrel" evidence="1">
    <location>
        <begin position="47"/>
        <end position="92"/>
    </location>
</feature>
<dbReference type="InterPro" id="IPR048329">
    <property type="entry name" value="PcRGLX_1st"/>
</dbReference>
<dbReference type="Pfam" id="PF19501">
    <property type="entry name" value="PcRGLX_1st"/>
    <property type="match status" value="1"/>
</dbReference>
<accession>A0A0F9C3X4</accession>
<gene>
    <name evidence="2" type="ORF">LCGC14_2370430</name>
</gene>
<comment type="caution">
    <text evidence="2">The sequence shown here is derived from an EMBL/GenBank/DDBJ whole genome shotgun (WGS) entry which is preliminary data.</text>
</comment>
<proteinExistence type="predicted"/>
<dbReference type="AlphaFoldDB" id="A0A0F9C3X4"/>
<organism evidence="2">
    <name type="scientific">marine sediment metagenome</name>
    <dbReference type="NCBI Taxonomy" id="412755"/>
    <lineage>
        <taxon>unclassified sequences</taxon>
        <taxon>metagenomes</taxon>
        <taxon>ecological metagenomes</taxon>
    </lineage>
</organism>
<dbReference type="EMBL" id="LAZR01034928">
    <property type="protein sequence ID" value="KKL28910.1"/>
    <property type="molecule type" value="Genomic_DNA"/>
</dbReference>
<evidence type="ECO:0000313" key="2">
    <source>
        <dbReference type="EMBL" id="KKL28910.1"/>
    </source>
</evidence>
<evidence type="ECO:0000259" key="1">
    <source>
        <dbReference type="Pfam" id="PF19501"/>
    </source>
</evidence>
<sequence length="159" mass="17020">MMKNCFIRMTWATPIVLASVLAAQGEALQVPMAVAEPIGLARKAEPISGGIPLPKGMFQKGQAFAIFGADGRERPSQALPLVVDRDGSLRWVLVDFQDDLAASATNRYVLKAVARTARPARPLKVTDRAGAVTVDTGAIRLTISRTQPFSLFSSVERAG</sequence>